<reference evidence="3" key="1">
    <citation type="submission" date="2022-11" db="UniProtKB">
        <authorList>
            <consortium name="WormBaseParasite"/>
        </authorList>
    </citation>
    <scope>IDENTIFICATION</scope>
</reference>
<dbReference type="Gene3D" id="3.40.140.70">
    <property type="entry name" value="Ubiquitin-like modifier-activating enzyme ATG7 N-terminal domain"/>
    <property type="match status" value="1"/>
</dbReference>
<dbReference type="WBParaSite" id="jg23408.2">
    <property type="protein sequence ID" value="jg23408.2"/>
    <property type="gene ID" value="jg23408"/>
</dbReference>
<protein>
    <submittedName>
        <fullName evidence="3">Ubiquitin-like modifier-activating enzyme Atg7 N-terminal domain-containing protein</fullName>
    </submittedName>
</protein>
<dbReference type="Pfam" id="PF16420">
    <property type="entry name" value="ATG7_N"/>
    <property type="match status" value="1"/>
</dbReference>
<evidence type="ECO:0000313" key="3">
    <source>
        <dbReference type="WBParaSite" id="jg23408.2"/>
    </source>
</evidence>
<feature type="domain" description="Ubiquitin-like modifier-activating enzyme Atg7 N-terminal" evidence="1">
    <location>
        <begin position="92"/>
        <end position="136"/>
    </location>
</feature>
<sequence length="386" mass="43742">MPKGRDPLAPIKYHHGQVYKPPFETLLTYGKFLGSDVFREIEKLRLIRWKVAVDGNVTDQIKYELHRLAKRIKPLLMETFFDESLRKFDICSFTSFIDPTFWSQVNKLKVNKWQLDETPKKIFGTYSTFALRFPPQKEEKNAALLLRQGVPFPSSRLQQEQEKEAIAQAAAHSAQQHAIAQIQAAHQLHQQHQQPQLHGNGYGVRVPIQQVPQHLHGKPAFYDANRGILYDGQQAFFYQPDANSNATFTAVELGHGVHSSGGHHHQQQIFGGQQAYHVVPTHTAIEVSAQPSGQSAVSHGFGNRVLLLSNVTPTMLGKPAFYDSNRGVYYDGQHVYAYQPSEESHLVTAIETSEQQLSANQQQQRAFYQQQVQDLNNNRSGYLFSA</sequence>
<dbReference type="Proteomes" id="UP000887574">
    <property type="component" value="Unplaced"/>
</dbReference>
<keyword evidence="2" id="KW-1185">Reference proteome</keyword>
<name>A0A915DW78_9BILA</name>
<dbReference type="InterPro" id="IPR032197">
    <property type="entry name" value="Atg7_N"/>
</dbReference>
<organism evidence="2 3">
    <name type="scientific">Ditylenchus dipsaci</name>
    <dbReference type="NCBI Taxonomy" id="166011"/>
    <lineage>
        <taxon>Eukaryota</taxon>
        <taxon>Metazoa</taxon>
        <taxon>Ecdysozoa</taxon>
        <taxon>Nematoda</taxon>
        <taxon>Chromadorea</taxon>
        <taxon>Rhabditida</taxon>
        <taxon>Tylenchina</taxon>
        <taxon>Tylenchomorpha</taxon>
        <taxon>Sphaerularioidea</taxon>
        <taxon>Anguinidae</taxon>
        <taxon>Anguininae</taxon>
        <taxon>Ditylenchus</taxon>
    </lineage>
</organism>
<dbReference type="InterPro" id="IPR042522">
    <property type="entry name" value="Atg7_N_1"/>
</dbReference>
<evidence type="ECO:0000313" key="2">
    <source>
        <dbReference type="Proteomes" id="UP000887574"/>
    </source>
</evidence>
<evidence type="ECO:0000259" key="1">
    <source>
        <dbReference type="Pfam" id="PF16420"/>
    </source>
</evidence>
<accession>A0A915DW78</accession>
<dbReference type="AlphaFoldDB" id="A0A915DW78"/>
<proteinExistence type="predicted"/>